<dbReference type="Pfam" id="PF04006">
    <property type="entry name" value="Mpp10"/>
    <property type="match status" value="1"/>
</dbReference>
<evidence type="ECO:0000256" key="6">
    <source>
        <dbReference type="ARBA" id="ARBA00029455"/>
    </source>
</evidence>
<dbReference type="InterPro" id="IPR012173">
    <property type="entry name" value="Mpp10"/>
</dbReference>
<dbReference type="PANTHER" id="PTHR17039:SF0">
    <property type="entry name" value="U3 SMALL NUCLEOLAR RIBONUCLEOPROTEIN PROTEIN MPP10"/>
    <property type="match status" value="1"/>
</dbReference>
<comment type="subcellular location">
    <subcellularLocation>
        <location evidence="1 7">Nucleus</location>
        <location evidence="1 7">Nucleolus</location>
    </subcellularLocation>
</comment>
<evidence type="ECO:0000256" key="2">
    <source>
        <dbReference type="ARBA" id="ARBA00022517"/>
    </source>
</evidence>
<evidence type="ECO:0000313" key="10">
    <source>
        <dbReference type="Proteomes" id="UP001176940"/>
    </source>
</evidence>
<evidence type="ECO:0000256" key="1">
    <source>
        <dbReference type="ARBA" id="ARBA00004604"/>
    </source>
</evidence>
<feature type="compositionally biased region" description="Basic and acidic residues" evidence="8">
    <location>
        <begin position="617"/>
        <end position="641"/>
    </location>
</feature>
<feature type="compositionally biased region" description="Basic residues" evidence="8">
    <location>
        <begin position="582"/>
        <end position="595"/>
    </location>
</feature>
<comment type="similarity">
    <text evidence="6 7">Belongs to the MPP10 family.</text>
</comment>
<feature type="compositionally biased region" description="Basic and acidic residues" evidence="8">
    <location>
        <begin position="596"/>
        <end position="609"/>
    </location>
</feature>
<feature type="compositionally biased region" description="Basic and acidic residues" evidence="8">
    <location>
        <begin position="565"/>
        <end position="581"/>
    </location>
</feature>
<evidence type="ECO:0000256" key="8">
    <source>
        <dbReference type="SAM" id="MobiDB-lite"/>
    </source>
</evidence>
<keyword evidence="2 7" id="KW-0690">Ribosome biogenesis</keyword>
<accession>A0ABN9LGY8</accession>
<keyword evidence="10" id="KW-1185">Reference proteome</keyword>
<evidence type="ECO:0000256" key="4">
    <source>
        <dbReference type="ARBA" id="ARBA00023242"/>
    </source>
</evidence>
<keyword evidence="3 7" id="KW-0698">rRNA processing</keyword>
<dbReference type="Proteomes" id="UP001176940">
    <property type="component" value="Unassembled WGS sequence"/>
</dbReference>
<feature type="region of interest" description="Disordered" evidence="8">
    <location>
        <begin position="101"/>
        <end position="165"/>
    </location>
</feature>
<feature type="region of interest" description="Disordered" evidence="8">
    <location>
        <begin position="209"/>
        <end position="240"/>
    </location>
</feature>
<evidence type="ECO:0000256" key="3">
    <source>
        <dbReference type="ARBA" id="ARBA00022552"/>
    </source>
</evidence>
<comment type="function">
    <text evidence="7">Component of the 60-80S U3 small nucleolar ribonucleoprotein (U3 snoRNP). Required for the early cleavages during pre-18S ribosomal RNA processing.</text>
</comment>
<reference evidence="9" key="1">
    <citation type="submission" date="2023-07" db="EMBL/GenBank/DDBJ databases">
        <authorList>
            <person name="Stuckert A."/>
        </authorList>
    </citation>
    <scope>NUCLEOTIDE SEQUENCE</scope>
</reference>
<dbReference type="EMBL" id="CAUEEQ010017254">
    <property type="protein sequence ID" value="CAJ0940484.1"/>
    <property type="molecule type" value="Genomic_DNA"/>
</dbReference>
<keyword evidence="5 7" id="KW-0687">Ribonucleoprotein</keyword>
<dbReference type="PIRSF" id="PIRSF017300">
    <property type="entry name" value="snoRNP_Mpp10"/>
    <property type="match status" value="1"/>
</dbReference>
<feature type="compositionally biased region" description="Basic and acidic residues" evidence="8">
    <location>
        <begin position="318"/>
        <end position="331"/>
    </location>
</feature>
<keyword evidence="4 7" id="KW-0539">Nucleus</keyword>
<sequence length="687" mass="78546">MAELLRPRLWRCTAVLEAVEAHPEQLLSVQEGLASEFSSLTKALYDLHKAEGAVLVGSPLNELVIENFDEEQIWQQLELQNGAILGQFSKAVKQAVRDEDVYLRQPSEEEEDLSEIDQGEEEDASQDPTNSAEDHGRKGRNAKLSPGKSRKATVERYSDDNDSDVDFDIDKVEEERKKNASKKAARKSIEKSIVDDKFFRLSEMEAFLEAVEKEDDGKNKDDDDDDDEEEVDYFEDIDSYDEDEEIHIKDMRKTAKSSRNLRYKDFFDPVDDGMGRQLSGQEDDDLEDDEEMEEGDEEEDIADDDTDIGEEDVMEETEASKRAKEAFKRVTFDLSDGSEGEDISDILGGKKKNKQPKEPSEIKSSFEKREDKMTEKIQALQKQMLGEKSWQLGGEVTAQKRPENSLLSESLLFDHASRMAPVITEETTLQLEDFIKQRIKDQVWDDVVRKEKPKEDAFEYKKQLTLDHDKSKLSLAEIYEQEYLKLNQKKKEEEEDPKHIEIQKLMDSLFLKLDALSNFHFTPKPVVPEMKVVSHLPAISMEEVAPVGASEAALLAPEEIKEKNKAGDIKTNAEKTATDKKRERRKKKAIKRNKIKEREKRQKLTEKMRAAKGQKPSRKDAEASLKKLTKEGKATLLKDEGKDKALKSSRAFFSQLQDQVKLQIKGAKTAQKKAKKTNELSAQKLKL</sequence>
<evidence type="ECO:0000313" key="9">
    <source>
        <dbReference type="EMBL" id="CAJ0940484.1"/>
    </source>
</evidence>
<feature type="compositionally biased region" description="Acidic residues" evidence="8">
    <location>
        <begin position="281"/>
        <end position="317"/>
    </location>
</feature>
<feature type="compositionally biased region" description="Acidic residues" evidence="8">
    <location>
        <begin position="222"/>
        <end position="240"/>
    </location>
</feature>
<evidence type="ECO:0000256" key="5">
    <source>
        <dbReference type="ARBA" id="ARBA00023274"/>
    </source>
</evidence>
<protein>
    <recommendedName>
        <fullName evidence="7">U3 small nucleolar ribonucleoprotein protein MPP10</fullName>
    </recommendedName>
</protein>
<evidence type="ECO:0000256" key="7">
    <source>
        <dbReference type="PIRNR" id="PIRNR017300"/>
    </source>
</evidence>
<feature type="region of interest" description="Disordered" evidence="8">
    <location>
        <begin position="266"/>
        <end position="372"/>
    </location>
</feature>
<feature type="compositionally biased region" description="Basic and acidic residues" evidence="8">
    <location>
        <begin position="355"/>
        <end position="372"/>
    </location>
</feature>
<name>A0ABN9LGY8_9NEOB</name>
<feature type="compositionally biased region" description="Acidic residues" evidence="8">
    <location>
        <begin position="108"/>
        <end position="125"/>
    </location>
</feature>
<organism evidence="9 10">
    <name type="scientific">Ranitomeya imitator</name>
    <name type="common">mimic poison frog</name>
    <dbReference type="NCBI Taxonomy" id="111125"/>
    <lineage>
        <taxon>Eukaryota</taxon>
        <taxon>Metazoa</taxon>
        <taxon>Chordata</taxon>
        <taxon>Craniata</taxon>
        <taxon>Vertebrata</taxon>
        <taxon>Euteleostomi</taxon>
        <taxon>Amphibia</taxon>
        <taxon>Batrachia</taxon>
        <taxon>Anura</taxon>
        <taxon>Neobatrachia</taxon>
        <taxon>Hyloidea</taxon>
        <taxon>Dendrobatidae</taxon>
        <taxon>Dendrobatinae</taxon>
        <taxon>Ranitomeya</taxon>
    </lineage>
</organism>
<comment type="caution">
    <text evidence="9">The sequence shown here is derived from an EMBL/GenBank/DDBJ whole genome shotgun (WGS) entry which is preliminary data.</text>
</comment>
<gene>
    <name evidence="9" type="ORF">RIMI_LOCUS8619560</name>
</gene>
<proteinExistence type="inferred from homology"/>
<dbReference type="PANTHER" id="PTHR17039">
    <property type="entry name" value="U3 SMALL NUCLEOLAR RIBONUCLEOPROTEIN PROTEIN MPP10"/>
    <property type="match status" value="1"/>
</dbReference>
<feature type="region of interest" description="Disordered" evidence="8">
    <location>
        <begin position="565"/>
        <end position="641"/>
    </location>
</feature>